<gene>
    <name evidence="2" type="ORF">HG66A1_32090</name>
</gene>
<name>A0A517PPX3_9PLAN</name>
<evidence type="ECO:0000313" key="3">
    <source>
        <dbReference type="Proteomes" id="UP000320421"/>
    </source>
</evidence>
<evidence type="ECO:0000313" key="2">
    <source>
        <dbReference type="EMBL" id="QDT21408.1"/>
    </source>
</evidence>
<dbReference type="OrthoDB" id="266017at2"/>
<proteinExistence type="predicted"/>
<dbReference type="PROSITE" id="PS51257">
    <property type="entry name" value="PROKAR_LIPOPROTEIN"/>
    <property type="match status" value="1"/>
</dbReference>
<sequence length="192" mass="21682">MENLTKKLLILIGPLLLMTGCQEHPDQRITQMALQQARDQAEQSRQMLELQEEVATGARQLVTADAQSRQEIVAMQHEIQIERSNMDQRWDQLEQERKSLASQRFFDSAIAEAISRLGMILICLLPLVVCWQLLRQTVEPATENEVAELLLDDLVSSSPLIIHPKSLMPENTENQELSSDAPAQNKLGTLNS</sequence>
<feature type="region of interest" description="Disordered" evidence="1">
    <location>
        <begin position="169"/>
        <end position="192"/>
    </location>
</feature>
<evidence type="ECO:0000256" key="1">
    <source>
        <dbReference type="SAM" id="MobiDB-lite"/>
    </source>
</evidence>
<reference evidence="2 3" key="1">
    <citation type="submission" date="2019-02" db="EMBL/GenBank/DDBJ databases">
        <title>Deep-cultivation of Planctomycetes and their phenomic and genomic characterization uncovers novel biology.</title>
        <authorList>
            <person name="Wiegand S."/>
            <person name="Jogler M."/>
            <person name="Boedeker C."/>
            <person name="Pinto D."/>
            <person name="Vollmers J."/>
            <person name="Rivas-Marin E."/>
            <person name="Kohn T."/>
            <person name="Peeters S.H."/>
            <person name="Heuer A."/>
            <person name="Rast P."/>
            <person name="Oberbeckmann S."/>
            <person name="Bunk B."/>
            <person name="Jeske O."/>
            <person name="Meyerdierks A."/>
            <person name="Storesund J.E."/>
            <person name="Kallscheuer N."/>
            <person name="Luecker S."/>
            <person name="Lage O.M."/>
            <person name="Pohl T."/>
            <person name="Merkel B.J."/>
            <person name="Hornburger P."/>
            <person name="Mueller R.-W."/>
            <person name="Bruemmer F."/>
            <person name="Labrenz M."/>
            <person name="Spormann A.M."/>
            <person name="Op den Camp H."/>
            <person name="Overmann J."/>
            <person name="Amann R."/>
            <person name="Jetten M.S.M."/>
            <person name="Mascher T."/>
            <person name="Medema M.H."/>
            <person name="Devos D.P."/>
            <person name="Kaster A.-K."/>
            <person name="Ovreas L."/>
            <person name="Rohde M."/>
            <person name="Galperin M.Y."/>
            <person name="Jogler C."/>
        </authorList>
    </citation>
    <scope>NUCLEOTIDE SEQUENCE [LARGE SCALE GENOMIC DNA]</scope>
    <source>
        <strain evidence="2 3">HG66A1</strain>
    </source>
</reference>
<organism evidence="2 3">
    <name type="scientific">Gimesia chilikensis</name>
    <dbReference type="NCBI Taxonomy" id="2605989"/>
    <lineage>
        <taxon>Bacteria</taxon>
        <taxon>Pseudomonadati</taxon>
        <taxon>Planctomycetota</taxon>
        <taxon>Planctomycetia</taxon>
        <taxon>Planctomycetales</taxon>
        <taxon>Planctomycetaceae</taxon>
        <taxon>Gimesia</taxon>
    </lineage>
</organism>
<protein>
    <submittedName>
        <fullName evidence="2">Uncharacterized protein</fullName>
    </submittedName>
</protein>
<dbReference type="Proteomes" id="UP000320421">
    <property type="component" value="Chromosome"/>
</dbReference>
<keyword evidence="3" id="KW-1185">Reference proteome</keyword>
<dbReference type="RefSeq" id="WP_145185692.1">
    <property type="nucleotide sequence ID" value="NZ_CP036266.1"/>
</dbReference>
<dbReference type="AlphaFoldDB" id="A0A517PPX3"/>
<accession>A0A517PPX3</accession>
<dbReference type="EMBL" id="CP036266">
    <property type="protein sequence ID" value="QDT21408.1"/>
    <property type="molecule type" value="Genomic_DNA"/>
</dbReference>